<name>A0A1A8Y1J1_9RHOO</name>
<reference evidence="9 10" key="1">
    <citation type="submission" date="2016-06" db="EMBL/GenBank/DDBJ databases">
        <authorList>
            <person name="Kjaerup R.B."/>
            <person name="Dalgaard T.S."/>
            <person name="Juul-Madsen H.R."/>
        </authorList>
    </citation>
    <scope>NUCLEOTIDE SEQUENCE [LARGE SCALE GENOMIC DNA]</scope>
    <source>
        <strain evidence="9">2</strain>
    </source>
</reference>
<dbReference type="Proteomes" id="UP000199600">
    <property type="component" value="Unassembled WGS sequence"/>
</dbReference>
<dbReference type="GO" id="GO:0016020">
    <property type="term" value="C:membrane"/>
    <property type="evidence" value="ECO:0007669"/>
    <property type="project" value="UniProtKB-SubCell"/>
</dbReference>
<dbReference type="EMBL" id="FLQY01000376">
    <property type="protein sequence ID" value="SBT10816.1"/>
    <property type="molecule type" value="Genomic_DNA"/>
</dbReference>
<keyword evidence="2 6" id="KW-0812">Transmembrane</keyword>
<feature type="domain" description="Threonine/serine exporter-like N-terminal" evidence="7">
    <location>
        <begin position="11"/>
        <end position="248"/>
    </location>
</feature>
<evidence type="ECO:0000313" key="10">
    <source>
        <dbReference type="Proteomes" id="UP000199600"/>
    </source>
</evidence>
<organism evidence="9 10">
    <name type="scientific">Candidatus Propionivibrio aalborgensis</name>
    <dbReference type="NCBI Taxonomy" id="1860101"/>
    <lineage>
        <taxon>Bacteria</taxon>
        <taxon>Pseudomonadati</taxon>
        <taxon>Pseudomonadota</taxon>
        <taxon>Betaproteobacteria</taxon>
        <taxon>Rhodocyclales</taxon>
        <taxon>Rhodocyclaceae</taxon>
        <taxon>Propionivibrio</taxon>
    </lineage>
</organism>
<feature type="transmembrane region" description="Helical" evidence="6">
    <location>
        <begin position="268"/>
        <end position="288"/>
    </location>
</feature>
<evidence type="ECO:0000256" key="3">
    <source>
        <dbReference type="ARBA" id="ARBA00022989"/>
    </source>
</evidence>
<dbReference type="PANTHER" id="PTHR31082:SF4">
    <property type="entry name" value="PHEROMONE-REGULATED MEMBRANE PROTEIN 10"/>
    <property type="match status" value="1"/>
</dbReference>
<dbReference type="Pfam" id="PF06738">
    <property type="entry name" value="ThrE"/>
    <property type="match status" value="1"/>
</dbReference>
<dbReference type="InterPro" id="IPR010619">
    <property type="entry name" value="ThrE-like_N"/>
</dbReference>
<feature type="domain" description="Threonine/Serine exporter ThrE" evidence="8">
    <location>
        <begin position="269"/>
        <end position="394"/>
    </location>
</feature>
<feature type="transmembrane region" description="Helical" evidence="6">
    <location>
        <begin position="228"/>
        <end position="248"/>
    </location>
</feature>
<feature type="transmembrane region" description="Helical" evidence="6">
    <location>
        <begin position="373"/>
        <end position="393"/>
    </location>
</feature>
<comment type="similarity">
    <text evidence="5">Belongs to the ThrE exporter (TC 2.A.79) family.</text>
</comment>
<feature type="transmembrane region" description="Helical" evidence="6">
    <location>
        <begin position="170"/>
        <end position="187"/>
    </location>
</feature>
<dbReference type="InterPro" id="IPR051361">
    <property type="entry name" value="ThrE/Ser_Exporter"/>
</dbReference>
<dbReference type="PANTHER" id="PTHR31082">
    <property type="entry name" value="PHEROMONE-REGULATED MEMBRANE PROTEIN 10"/>
    <property type="match status" value="1"/>
</dbReference>
<feature type="transmembrane region" description="Helical" evidence="6">
    <location>
        <begin position="114"/>
        <end position="132"/>
    </location>
</feature>
<evidence type="ECO:0000256" key="4">
    <source>
        <dbReference type="ARBA" id="ARBA00023136"/>
    </source>
</evidence>
<accession>A0A1A8Y1J1</accession>
<sequence length="412" mass="43520">MTENLDRLARFLRDLAQALHISGMPTHDLERHLNGIGQRFGVRVECFAVLTMLTLNITDEDATQRVEMLRLPPYDFNMVRLIALEKLIREMEGIGSLGRCEVQLNEIISAPPRWSGAAFVFLGFLLSASVAVLLRGGWTEILCGGTVGMLFVGGQLALARVPRLGPAAPVILCTVAAICAHALSLVFPQQTPFITAVAGVVFLLPGFTLTIAMSELATQNLLAGTGRLAGAFILLFMMGAGLAIGTQISQHLFPAHTTGTFALVPTWVIWPAIAALGVSMLGLLQAPLASVHAMIGGSLLAWTVFSLVGAVLGNVVGAFVGALAVASAGHLYTYLTGQSNLLVKIPGLITLVPGSMGFRGLHALMEKDSAGGISLITDMVLTGAVLAVGLLLADNIAPLLFTRRDVRKNTVR</sequence>
<dbReference type="InterPro" id="IPR024528">
    <property type="entry name" value="ThrE_2"/>
</dbReference>
<evidence type="ECO:0008006" key="11">
    <source>
        <dbReference type="Google" id="ProtNLM"/>
    </source>
</evidence>
<dbReference type="RefSeq" id="WP_186412382.1">
    <property type="nucleotide sequence ID" value="NZ_FLQY01000376.1"/>
</dbReference>
<keyword evidence="3 6" id="KW-1133">Transmembrane helix</keyword>
<dbReference type="Pfam" id="PF12821">
    <property type="entry name" value="ThrE_2"/>
    <property type="match status" value="1"/>
</dbReference>
<dbReference type="AlphaFoldDB" id="A0A1A8Y1J1"/>
<dbReference type="GO" id="GO:0022857">
    <property type="term" value="F:transmembrane transporter activity"/>
    <property type="evidence" value="ECO:0007669"/>
    <property type="project" value="InterPro"/>
</dbReference>
<feature type="transmembrane region" description="Helical" evidence="6">
    <location>
        <begin position="341"/>
        <end position="361"/>
    </location>
</feature>
<gene>
    <name evidence="9" type="ORF">PROAA_720002</name>
</gene>
<keyword evidence="4 6" id="KW-0472">Membrane</keyword>
<evidence type="ECO:0000256" key="2">
    <source>
        <dbReference type="ARBA" id="ARBA00022692"/>
    </source>
</evidence>
<evidence type="ECO:0000259" key="8">
    <source>
        <dbReference type="Pfam" id="PF12821"/>
    </source>
</evidence>
<evidence type="ECO:0000313" key="9">
    <source>
        <dbReference type="EMBL" id="SBT10816.1"/>
    </source>
</evidence>
<feature type="transmembrane region" description="Helical" evidence="6">
    <location>
        <begin position="300"/>
        <end position="329"/>
    </location>
</feature>
<keyword evidence="10" id="KW-1185">Reference proteome</keyword>
<proteinExistence type="inferred from homology"/>
<evidence type="ECO:0000256" key="5">
    <source>
        <dbReference type="ARBA" id="ARBA00034125"/>
    </source>
</evidence>
<evidence type="ECO:0000256" key="6">
    <source>
        <dbReference type="SAM" id="Phobius"/>
    </source>
</evidence>
<evidence type="ECO:0000259" key="7">
    <source>
        <dbReference type="Pfam" id="PF06738"/>
    </source>
</evidence>
<protein>
    <recommendedName>
        <fullName evidence="11">Threonine/serine exporter-like N-terminal domain-containing protein</fullName>
    </recommendedName>
</protein>
<evidence type="ECO:0000256" key="1">
    <source>
        <dbReference type="ARBA" id="ARBA00004141"/>
    </source>
</evidence>
<feature type="transmembrane region" description="Helical" evidence="6">
    <location>
        <begin position="193"/>
        <end position="216"/>
    </location>
</feature>
<comment type="subcellular location">
    <subcellularLocation>
        <location evidence="1">Membrane</location>
        <topology evidence="1">Multi-pass membrane protein</topology>
    </subcellularLocation>
</comment>